<evidence type="ECO:0000313" key="2">
    <source>
        <dbReference type="Proteomes" id="UP001373714"/>
    </source>
</evidence>
<dbReference type="Proteomes" id="UP001373714">
    <property type="component" value="Unassembled WGS sequence"/>
</dbReference>
<sequence>MHPNFTIISGGQTGPDIAALKVAVSHRIPYTGFVPRGFINERGRIPEEFISSAYGSLRETQSAASAERTKLNTEEADGVLTLSFCKEEDMPTVSAGTEIGVVVGKVEKKDIHFANLRKYREEGGEGEVDAVIRWLDETNVERCAIGGPRESEEPGLEKESEEFLNRVLEKVKSRGWRSIRFGEGRPREKIEPFLKDNRWTS</sequence>
<dbReference type="EMBL" id="JAVHNS010000002">
    <property type="protein sequence ID" value="KAK6361239.1"/>
    <property type="molecule type" value="Genomic_DNA"/>
</dbReference>
<dbReference type="Pfam" id="PF12694">
    <property type="entry name" value="cpYpsA"/>
    <property type="match status" value="1"/>
</dbReference>
<dbReference type="AlphaFoldDB" id="A0AAV9VJC8"/>
<dbReference type="Gene3D" id="3.40.50.450">
    <property type="match status" value="1"/>
</dbReference>
<protein>
    <submittedName>
        <fullName evidence="1">Uncharacterized protein</fullName>
    </submittedName>
</protein>
<gene>
    <name evidence="1" type="ORF">TWF730_004980</name>
</gene>
<evidence type="ECO:0000313" key="1">
    <source>
        <dbReference type="EMBL" id="KAK6361239.1"/>
    </source>
</evidence>
<accession>A0AAV9VJC8</accession>
<organism evidence="1 2">
    <name type="scientific">Orbilia blumenaviensis</name>
    <dbReference type="NCBI Taxonomy" id="1796055"/>
    <lineage>
        <taxon>Eukaryota</taxon>
        <taxon>Fungi</taxon>
        <taxon>Dikarya</taxon>
        <taxon>Ascomycota</taxon>
        <taxon>Pezizomycotina</taxon>
        <taxon>Orbiliomycetes</taxon>
        <taxon>Orbiliales</taxon>
        <taxon>Orbiliaceae</taxon>
        <taxon>Orbilia</taxon>
    </lineage>
</organism>
<proteinExistence type="predicted"/>
<comment type="caution">
    <text evidence="1">The sequence shown here is derived from an EMBL/GenBank/DDBJ whole genome shotgun (WGS) entry which is preliminary data.</text>
</comment>
<keyword evidence="2" id="KW-1185">Reference proteome</keyword>
<name>A0AAV9VJC8_9PEZI</name>
<reference evidence="1 2" key="1">
    <citation type="submission" date="2019-10" db="EMBL/GenBank/DDBJ databases">
        <authorList>
            <person name="Palmer J.M."/>
        </authorList>
    </citation>
    <scope>NUCLEOTIDE SEQUENCE [LARGE SCALE GENOMIC DNA]</scope>
    <source>
        <strain evidence="1 2">TWF730</strain>
    </source>
</reference>
<dbReference type="InterPro" id="IPR024755">
    <property type="entry name" value="cpYpsA"/>
</dbReference>